<dbReference type="AlphaFoldDB" id="U7UMT3"/>
<evidence type="ECO:0000256" key="1">
    <source>
        <dbReference type="SAM" id="Phobius"/>
    </source>
</evidence>
<dbReference type="PATRIC" id="fig|1111454.3.peg.786"/>
<dbReference type="eggNOG" id="ENOG5032ZDI">
    <property type="taxonomic scope" value="Bacteria"/>
</dbReference>
<keyword evidence="3" id="KW-1185">Reference proteome</keyword>
<dbReference type="EMBL" id="AWXA01000016">
    <property type="protein sequence ID" value="ERT60737.1"/>
    <property type="molecule type" value="Genomic_DNA"/>
</dbReference>
<dbReference type="InterPro" id="IPR025470">
    <property type="entry name" value="DUF4321"/>
</dbReference>
<dbReference type="RefSeq" id="WP_023053281.1">
    <property type="nucleotide sequence ID" value="NZ_AWXA01000016.1"/>
</dbReference>
<keyword evidence="1" id="KW-1133">Transmembrane helix</keyword>
<protein>
    <submittedName>
        <fullName evidence="2">PF14209 domain protein</fullName>
    </submittedName>
</protein>
<feature type="transmembrane region" description="Helical" evidence="1">
    <location>
        <begin position="66"/>
        <end position="87"/>
    </location>
</feature>
<evidence type="ECO:0000313" key="2">
    <source>
        <dbReference type="EMBL" id="ERT60737.1"/>
    </source>
</evidence>
<comment type="caution">
    <text evidence="2">The sequence shown here is derived from an EMBL/GenBank/DDBJ whole genome shotgun (WGS) entry which is preliminary data.</text>
</comment>
<name>U7UMT3_9FIRM</name>
<dbReference type="Proteomes" id="UP000017090">
    <property type="component" value="Unassembled WGS sequence"/>
</dbReference>
<reference evidence="2 3" key="1">
    <citation type="submission" date="2013-09" db="EMBL/GenBank/DDBJ databases">
        <authorList>
            <person name="Durkin A.S."/>
            <person name="Haft D.R."/>
            <person name="McCorrison J."/>
            <person name="Torralba M."/>
            <person name="Gillis M."/>
            <person name="Haft D.H."/>
            <person name="Methe B."/>
            <person name="Sutton G."/>
            <person name="Nelson K.E."/>
        </authorList>
    </citation>
    <scope>NUCLEOTIDE SEQUENCE [LARGE SCALE GENOMIC DNA]</scope>
    <source>
        <strain evidence="2 3">BV3C16-1</strain>
    </source>
</reference>
<keyword evidence="1" id="KW-0812">Transmembrane</keyword>
<sequence>MMKSVTSHSLLFFVLFLVVGGILGGIIGEILSASSFGAMLPMLTRHYEIMDIQNVRFNLYIMDIQLGLHFAPNLLSIIGIVLAGLICKRL</sequence>
<proteinExistence type="predicted"/>
<organism evidence="2 3">
    <name type="scientific">Megasphaera vaginalis</name>
    <name type="common">ex Srinivasan et al. 2021</name>
    <dbReference type="NCBI Taxonomy" id="1111454"/>
    <lineage>
        <taxon>Bacteria</taxon>
        <taxon>Bacillati</taxon>
        <taxon>Bacillota</taxon>
        <taxon>Negativicutes</taxon>
        <taxon>Veillonellales</taxon>
        <taxon>Veillonellaceae</taxon>
        <taxon>Megasphaera</taxon>
    </lineage>
</organism>
<gene>
    <name evidence="2" type="ORF">HMPREF1250_0211</name>
</gene>
<evidence type="ECO:0000313" key="3">
    <source>
        <dbReference type="Proteomes" id="UP000017090"/>
    </source>
</evidence>
<dbReference type="STRING" id="1111454.HMPREF1250_0211"/>
<dbReference type="Pfam" id="PF14209">
    <property type="entry name" value="DUF4321"/>
    <property type="match status" value="1"/>
</dbReference>
<accession>U7UMT3</accession>
<keyword evidence="1" id="KW-0472">Membrane</keyword>